<sequence length="195" mass="22035">MSSKKNLLVFSGLLGLILLALALRHLELPDATDRIAQFPREGPGFTSKPVELSEFEKDTLGAAKGYKSIYLWKGLRYSLTIIDGTHNRQVVHDPRYCFRGAGWEIDEEQSHDLAGGHVRQLHLTRDGISTEALFYYSDGRHLFDSPIEYWSRTTLRRWLRQWGGEEPVLVMVQPVDPRVELGPALEGLLPLLGAP</sequence>
<evidence type="ECO:0000313" key="3">
    <source>
        <dbReference type="Proteomes" id="UP000557717"/>
    </source>
</evidence>
<name>A0A840UZN1_9BACT</name>
<comment type="caution">
    <text evidence="2">The sequence shown here is derived from an EMBL/GenBank/DDBJ whole genome shotgun (WGS) entry which is preliminary data.</text>
</comment>
<dbReference type="Proteomes" id="UP000557717">
    <property type="component" value="Unassembled WGS sequence"/>
</dbReference>
<feature type="domain" description="Methanolan biosynthesis EpsI" evidence="1">
    <location>
        <begin position="8"/>
        <end position="146"/>
    </location>
</feature>
<dbReference type="AlphaFoldDB" id="A0A840UZN1"/>
<organism evidence="2 3">
    <name type="scientific">Haloferula luteola</name>
    <dbReference type="NCBI Taxonomy" id="595692"/>
    <lineage>
        <taxon>Bacteria</taxon>
        <taxon>Pseudomonadati</taxon>
        <taxon>Verrucomicrobiota</taxon>
        <taxon>Verrucomicrobiia</taxon>
        <taxon>Verrucomicrobiales</taxon>
        <taxon>Verrucomicrobiaceae</taxon>
        <taxon>Haloferula</taxon>
    </lineage>
</organism>
<dbReference type="EMBL" id="JACHFD010000007">
    <property type="protein sequence ID" value="MBB5351567.1"/>
    <property type="molecule type" value="Genomic_DNA"/>
</dbReference>
<dbReference type="Pfam" id="PF11984">
    <property type="entry name" value="DUF3485"/>
    <property type="match status" value="1"/>
</dbReference>
<gene>
    <name evidence="2" type="ORF">HNR46_001804</name>
</gene>
<protein>
    <recommendedName>
        <fullName evidence="1">Methanolan biosynthesis EpsI domain-containing protein</fullName>
    </recommendedName>
</protein>
<keyword evidence="3" id="KW-1185">Reference proteome</keyword>
<reference evidence="2 3" key="1">
    <citation type="submission" date="2020-08" db="EMBL/GenBank/DDBJ databases">
        <title>Genomic Encyclopedia of Type Strains, Phase IV (KMG-IV): sequencing the most valuable type-strain genomes for metagenomic binning, comparative biology and taxonomic classification.</title>
        <authorList>
            <person name="Goeker M."/>
        </authorList>
    </citation>
    <scope>NUCLEOTIDE SEQUENCE [LARGE SCALE GENOMIC DNA]</scope>
    <source>
        <strain evidence="2 3">YC6886</strain>
    </source>
</reference>
<dbReference type="RefSeq" id="WP_184017846.1">
    <property type="nucleotide sequence ID" value="NZ_JACHFD010000007.1"/>
</dbReference>
<evidence type="ECO:0000313" key="2">
    <source>
        <dbReference type="EMBL" id="MBB5351567.1"/>
    </source>
</evidence>
<accession>A0A840UZN1</accession>
<dbReference type="InterPro" id="IPR014263">
    <property type="entry name" value="Methanolan_biosynth_EpsI"/>
</dbReference>
<evidence type="ECO:0000259" key="1">
    <source>
        <dbReference type="Pfam" id="PF11984"/>
    </source>
</evidence>
<proteinExistence type="predicted"/>